<sequence length="757" mass="79647">MVRDGVTLPLERVPNLAEGDHISVKLAPLAGHDEHYRLIAVFLRGAVDRPGKDWFREAESWREKNASLSLVVPKDAQQMALFIVPERGGGANAVISAVRKQPGAFVRAAQELNQASLDRARLDTFLLEMQRAERKNPESLAAVSPVLTRSLAVKLKAECLAQPTEVQSACLTGDRETLLLADTHSSALADTLAGAPTDLAFQLSATPQAGYGSYSSYIGVVRDLFRMFGAFQSTQLQFIPALAQQRNATVTVLLNTPVSFAKPTSVMVVALPAIEAPKPPPLRQPLPATMLCAAPGVILPVEGAPLVYATGYAHDMVLRLKRLDGTQAEMPVRADPSLGGFVATGEIPFGPFGPVISAQLHGAWGFSSFDGPSYVLTKPGDGTWKATDRTALVVGRSNELQLTGGSAGCVTKIGLRRGDGAVEPLSWKQSATHGIVATVPLEQSEPGTVSIVIEEKGVATPTELPLRALQQAGSVDELSFHAGDDQATLTGTRLDQVIGVTLGTLAFQPGALTRVGKQDRVALQAANPASAMALAAGTTLPADISYVGGRHKSLSVTIAPHRVSATLLRVTARAPVRDGALPITLPGTAVFAQDARLTFAFHLNDAPPLSGRESIEIGTVDGRTSTMVAAGKGYDLQDAKTGIVSINPAEALGPTAYGALRFRIASDGAGSSWTPLATVVRLPEIHSISCAARKACKLTGNRFFLIEAVGTNAEMQPSQAIPDGFVATEITTRASADGRIYLRLRDAPEAIATVAAP</sequence>
<comment type="caution">
    <text evidence="1">The sequence shown here is derived from an EMBL/GenBank/DDBJ whole genome shotgun (WGS) entry which is preliminary data.</text>
</comment>
<evidence type="ECO:0000313" key="1">
    <source>
        <dbReference type="EMBL" id="GHH07849.1"/>
    </source>
</evidence>
<dbReference type="EMBL" id="BNAQ01000001">
    <property type="protein sequence ID" value="GHH07849.1"/>
    <property type="molecule type" value="Genomic_DNA"/>
</dbReference>
<organism evidence="1 2">
    <name type="scientific">Sphingomonas glacialis</name>
    <dbReference type="NCBI Taxonomy" id="658225"/>
    <lineage>
        <taxon>Bacteria</taxon>
        <taxon>Pseudomonadati</taxon>
        <taxon>Pseudomonadota</taxon>
        <taxon>Alphaproteobacteria</taxon>
        <taxon>Sphingomonadales</taxon>
        <taxon>Sphingomonadaceae</taxon>
        <taxon>Sphingomonas</taxon>
    </lineage>
</organism>
<keyword evidence="2" id="KW-1185">Reference proteome</keyword>
<dbReference type="Proteomes" id="UP000652430">
    <property type="component" value="Unassembled WGS sequence"/>
</dbReference>
<name>A0ABQ3L822_9SPHN</name>
<gene>
    <name evidence="1" type="ORF">GCM10008023_02350</name>
</gene>
<protein>
    <recommendedName>
        <fullName evidence="3">Macroglobulin domain-containing protein</fullName>
    </recommendedName>
</protein>
<reference evidence="2" key="1">
    <citation type="journal article" date="2019" name="Int. J. Syst. Evol. Microbiol.">
        <title>The Global Catalogue of Microorganisms (GCM) 10K type strain sequencing project: providing services to taxonomists for standard genome sequencing and annotation.</title>
        <authorList>
            <consortium name="The Broad Institute Genomics Platform"/>
            <consortium name="The Broad Institute Genome Sequencing Center for Infectious Disease"/>
            <person name="Wu L."/>
            <person name="Ma J."/>
        </authorList>
    </citation>
    <scope>NUCLEOTIDE SEQUENCE [LARGE SCALE GENOMIC DNA]</scope>
    <source>
        <strain evidence="2">CGMCC 1.8957</strain>
    </source>
</reference>
<evidence type="ECO:0000313" key="2">
    <source>
        <dbReference type="Proteomes" id="UP000652430"/>
    </source>
</evidence>
<accession>A0ABQ3L822</accession>
<evidence type="ECO:0008006" key="3">
    <source>
        <dbReference type="Google" id="ProtNLM"/>
    </source>
</evidence>
<proteinExistence type="predicted"/>